<evidence type="ECO:0008006" key="4">
    <source>
        <dbReference type="Google" id="ProtNLM"/>
    </source>
</evidence>
<feature type="transmembrane region" description="Helical" evidence="1">
    <location>
        <begin position="284"/>
        <end position="301"/>
    </location>
</feature>
<gene>
    <name evidence="2" type="ORF">RN98_11140</name>
</gene>
<feature type="transmembrane region" description="Helical" evidence="1">
    <location>
        <begin position="307"/>
        <end position="324"/>
    </location>
</feature>
<evidence type="ECO:0000256" key="1">
    <source>
        <dbReference type="SAM" id="Phobius"/>
    </source>
</evidence>
<dbReference type="AlphaFoldDB" id="A0A0M4RM20"/>
<evidence type="ECO:0000313" key="3">
    <source>
        <dbReference type="Proteomes" id="UP000063147"/>
    </source>
</evidence>
<feature type="transmembrane region" description="Helical" evidence="1">
    <location>
        <begin position="336"/>
        <end position="353"/>
    </location>
</feature>
<keyword evidence="1" id="KW-0472">Membrane</keyword>
<accession>A0A0M4RM20</accession>
<keyword evidence="1" id="KW-0812">Transmembrane</keyword>
<dbReference type="Proteomes" id="UP000063147">
    <property type="component" value="Chromosome"/>
</dbReference>
<feature type="transmembrane region" description="Helical" evidence="1">
    <location>
        <begin position="123"/>
        <end position="140"/>
    </location>
</feature>
<dbReference type="PATRIC" id="fig|76859.3.peg.2251"/>
<organism evidence="2">
    <name type="scientific">Fusobacterium animalis</name>
    <dbReference type="NCBI Taxonomy" id="76859"/>
    <lineage>
        <taxon>Bacteria</taxon>
        <taxon>Fusobacteriati</taxon>
        <taxon>Fusobacteriota</taxon>
        <taxon>Fusobacteriia</taxon>
        <taxon>Fusobacteriales</taxon>
        <taxon>Fusobacteriaceae</taxon>
        <taxon>Fusobacterium</taxon>
    </lineage>
</organism>
<name>A0A0M4RM20_9FUSO</name>
<feature type="transmembrane region" description="Helical" evidence="1">
    <location>
        <begin position="31"/>
        <end position="47"/>
    </location>
</feature>
<dbReference type="InterPro" id="IPR049458">
    <property type="entry name" value="EpsG-like"/>
</dbReference>
<dbReference type="RefSeq" id="WP_060676752.1">
    <property type="nucleotide sequence ID" value="NZ_CP012713.1"/>
</dbReference>
<proteinExistence type="predicted"/>
<feature type="transmembrane region" description="Helical" evidence="1">
    <location>
        <begin position="202"/>
        <end position="226"/>
    </location>
</feature>
<feature type="transmembrane region" description="Helical" evidence="1">
    <location>
        <begin position="253"/>
        <end position="272"/>
    </location>
</feature>
<feature type="transmembrane region" description="Helical" evidence="1">
    <location>
        <begin position="95"/>
        <end position="116"/>
    </location>
</feature>
<keyword evidence="1" id="KW-1133">Transmembrane helix</keyword>
<sequence length="411" mass="50142">MSYYLTLFLFLFYHSIKYEFMYKEKRNWKKFIIFMIIFLFAFSYQMGTDWLNYQRFYEYDIPNINLSNLFSNSQFVFSSEKGFVLLNIIFYNLGFSYELFTGVVIGSCLFLILNFIEKRSDNFYFSFFLSIVMFLFGYSLEPVLRQLIALALIVTGFKYIEKRCFFKYLLIIILAVQFHLSAFIAIFIYFLEKVKLNKKRSFFIFIGIYILILFLFNIFLELSYIFPKLLKYEHYFFSNHYGLARSRTILGEIYHIIIIVIYGYVIFYSYNFSPRKKNYLKNMALFYIIIYYFNNMIPILYRILDYFIVGFIISLASLKFIRLPNGKIIKLKNRPVSCIIIVFFYSLFLLYFWKESYSTKLNRYRYGEYKNYFVEMTKGTLKNDFYEKSEEYRKNIEILLNEERKNKKNQI</sequence>
<feature type="transmembrane region" description="Helical" evidence="1">
    <location>
        <begin position="168"/>
        <end position="190"/>
    </location>
</feature>
<dbReference type="EMBL" id="CP012713">
    <property type="protein sequence ID" value="ALF18691.1"/>
    <property type="molecule type" value="Genomic_DNA"/>
</dbReference>
<dbReference type="Pfam" id="PF14897">
    <property type="entry name" value="EpsG"/>
    <property type="match status" value="1"/>
</dbReference>
<reference evidence="2 3" key="1">
    <citation type="submission" date="2015-09" db="EMBL/GenBank/DDBJ databases">
        <authorList>
            <person name="Jackson K.R."/>
            <person name="Lunt B.L."/>
            <person name="Fisher J.N.B."/>
            <person name="Gardner A.V."/>
            <person name="Bailey M.E."/>
            <person name="Deus L.M."/>
            <person name="Earl A.S."/>
            <person name="Gibby P.D."/>
            <person name="Hartmann K.A."/>
            <person name="Liu J.E."/>
            <person name="Manci A.M."/>
            <person name="Nielsen D.A."/>
            <person name="Solomon M.B."/>
            <person name="Breakwell D.P."/>
            <person name="Burnett S.H."/>
            <person name="Grose J.H."/>
        </authorList>
    </citation>
    <scope>NUCLEOTIDE SEQUENCE [LARGE SCALE GENOMIC DNA]</scope>
    <source>
        <strain evidence="2 3">KCOM 1279</strain>
    </source>
</reference>
<evidence type="ECO:0000313" key="2">
    <source>
        <dbReference type="EMBL" id="ALF18691.1"/>
    </source>
</evidence>
<protein>
    <recommendedName>
        <fullName evidence="4">EpsG family protein</fullName>
    </recommendedName>
</protein>